<evidence type="ECO:0000256" key="2">
    <source>
        <dbReference type="SAM" id="MobiDB-lite"/>
    </source>
</evidence>
<dbReference type="EMBL" id="LR584267">
    <property type="protein sequence ID" value="VHO00390.1"/>
    <property type="molecule type" value="Genomic_DNA"/>
</dbReference>
<dbReference type="InterPro" id="IPR052713">
    <property type="entry name" value="FeoA"/>
</dbReference>
<dbReference type="SMART" id="SM00899">
    <property type="entry name" value="FeoA"/>
    <property type="match status" value="1"/>
</dbReference>
<proteinExistence type="predicted"/>
<dbReference type="SUPFAM" id="SSF50037">
    <property type="entry name" value="C-terminal domain of transcriptional repressors"/>
    <property type="match status" value="1"/>
</dbReference>
<feature type="domain" description="Ferrous iron transporter FeoA-like" evidence="3">
    <location>
        <begin position="6"/>
        <end position="80"/>
    </location>
</feature>
<dbReference type="PANTHER" id="PTHR42954:SF2">
    <property type="entry name" value="FE(2+) TRANSPORT PROTEIN A"/>
    <property type="match status" value="1"/>
</dbReference>
<evidence type="ECO:0000313" key="6">
    <source>
        <dbReference type="Proteomes" id="UP000068137"/>
    </source>
</evidence>
<feature type="region of interest" description="Disordered" evidence="2">
    <location>
        <begin position="20"/>
        <end position="54"/>
    </location>
</feature>
<dbReference type="KEGG" id="cbq:AL705_03605"/>
<dbReference type="GeneID" id="84894680"/>
<dbReference type="STRING" id="1528099.AL705_03605"/>
<evidence type="ECO:0000259" key="3">
    <source>
        <dbReference type="SMART" id="SM00899"/>
    </source>
</evidence>
<dbReference type="InterPro" id="IPR007167">
    <property type="entry name" value="Fe-transptr_FeoA-like"/>
</dbReference>
<reference evidence="5 7" key="3">
    <citation type="submission" date="2019-04" db="EMBL/GenBank/DDBJ databases">
        <authorList>
            <person name="Seth-Smith MB H."/>
            <person name="Seth-Smith H."/>
        </authorList>
    </citation>
    <scope>NUCLEOTIDE SEQUENCE [LARGE SCALE GENOMIC DNA]</scope>
    <source>
        <strain evidence="5">USB-603019</strain>
    </source>
</reference>
<dbReference type="GO" id="GO:0046914">
    <property type="term" value="F:transition metal ion binding"/>
    <property type="evidence" value="ECO:0007669"/>
    <property type="project" value="InterPro"/>
</dbReference>
<dbReference type="RefSeq" id="WP_053961846.1">
    <property type="nucleotide sequence ID" value="NZ_CAJPTR010000068.1"/>
</dbReference>
<dbReference type="Pfam" id="PF04023">
    <property type="entry name" value="FeoA"/>
    <property type="match status" value="1"/>
</dbReference>
<dbReference type="InterPro" id="IPR038157">
    <property type="entry name" value="FeoA_core_dom"/>
</dbReference>
<dbReference type="Proteomes" id="UP000324288">
    <property type="component" value="Chromosome"/>
</dbReference>
<dbReference type="InterPro" id="IPR008988">
    <property type="entry name" value="Transcriptional_repressor_C"/>
</dbReference>
<reference evidence="4" key="2">
    <citation type="journal article" date="2016" name="Int. J. Syst. Evol. Microbiol.">
        <title>Lawsonella clevelandensis gen. nov., sp. nov., a new member of the suborder Corynebacterineae isolated from human abscesses.</title>
        <authorList>
            <person name="Bell M.E."/>
            <person name="Bernard K.A."/>
            <person name="Harrington S.M."/>
            <person name="Patel N.B."/>
            <person name="Tucker T.A."/>
            <person name="Metcalfe M.G."/>
            <person name="McQuiston J.R."/>
        </authorList>
    </citation>
    <scope>NUCLEOTIDE SEQUENCE</scope>
    <source>
        <strain evidence="4">X1698</strain>
    </source>
</reference>
<gene>
    <name evidence="4" type="ORF">AL705_03605</name>
    <name evidence="5" type="ORF">LC603019_00710</name>
</gene>
<accession>A0A0M5L1D0</accession>
<dbReference type="Gene3D" id="2.30.30.90">
    <property type="match status" value="1"/>
</dbReference>
<keyword evidence="1" id="KW-0408">Iron</keyword>
<evidence type="ECO:0000313" key="7">
    <source>
        <dbReference type="Proteomes" id="UP000324288"/>
    </source>
</evidence>
<dbReference type="PANTHER" id="PTHR42954">
    <property type="entry name" value="FE(2+) TRANSPORT PROTEIN A"/>
    <property type="match status" value="1"/>
</dbReference>
<protein>
    <recommendedName>
        <fullName evidence="3">Ferrous iron transporter FeoA-like domain-containing protein</fullName>
    </recommendedName>
</protein>
<evidence type="ECO:0000313" key="5">
    <source>
        <dbReference type="EMBL" id="VHO00390.1"/>
    </source>
</evidence>
<dbReference type="AlphaFoldDB" id="A0A0M5L1D0"/>
<dbReference type="Proteomes" id="UP000068137">
    <property type="component" value="Chromosome"/>
</dbReference>
<organism evidence="4 6">
    <name type="scientific">Lawsonella clevelandensis</name>
    <dbReference type="NCBI Taxonomy" id="1528099"/>
    <lineage>
        <taxon>Bacteria</taxon>
        <taxon>Bacillati</taxon>
        <taxon>Actinomycetota</taxon>
        <taxon>Actinomycetes</taxon>
        <taxon>Mycobacteriales</taxon>
        <taxon>Lawsonellaceae</taxon>
        <taxon>Lawsonella</taxon>
    </lineage>
</organism>
<dbReference type="OrthoDB" id="3260514at2"/>
<dbReference type="EMBL" id="CP012390">
    <property type="protein sequence ID" value="ALE18892.1"/>
    <property type="molecule type" value="Genomic_DNA"/>
</dbReference>
<name>A0A0M5L1D0_9ACTN</name>
<evidence type="ECO:0000256" key="1">
    <source>
        <dbReference type="ARBA" id="ARBA00023004"/>
    </source>
</evidence>
<sequence length="83" mass="9101">MPDSPCLLSDLKPGDSATIVSISSDTPDSTRRRLSDLGFAPGTPITMTRRAPMGDPSMFRLRDYNICLRKSEAKQLYVTPGAR</sequence>
<reference evidence="4 6" key="1">
    <citation type="journal article" date="2015" name="Genome Announc.">
        <title>Complete Genome Sequences for Two Strains of a Novel Fastidious, Partially Acid-Fast, Gram-Positive Corynebacterineae Bacterium, Derived from Human Clinical Samples.</title>
        <authorList>
            <person name="Nicholson A.C."/>
            <person name="Bell M."/>
            <person name="Humrighouse B.W."/>
            <person name="McQuiston J.R."/>
        </authorList>
    </citation>
    <scope>NUCLEOTIDE SEQUENCE [LARGE SCALE GENOMIC DNA]</scope>
    <source>
        <strain evidence="4 6">X1698</strain>
    </source>
</reference>
<keyword evidence="7" id="KW-1185">Reference proteome</keyword>
<evidence type="ECO:0000313" key="4">
    <source>
        <dbReference type="EMBL" id="ALE18892.1"/>
    </source>
</evidence>